<comment type="caution">
    <text evidence="2">The sequence shown here is derived from an EMBL/GenBank/DDBJ whole genome shotgun (WGS) entry which is preliminary data.</text>
</comment>
<organism evidence="2 3">
    <name type="scientific">Clonostachys chloroleuca</name>
    <dbReference type="NCBI Taxonomy" id="1926264"/>
    <lineage>
        <taxon>Eukaryota</taxon>
        <taxon>Fungi</taxon>
        <taxon>Dikarya</taxon>
        <taxon>Ascomycota</taxon>
        <taxon>Pezizomycotina</taxon>
        <taxon>Sordariomycetes</taxon>
        <taxon>Hypocreomycetidae</taxon>
        <taxon>Hypocreales</taxon>
        <taxon>Bionectriaceae</taxon>
        <taxon>Clonostachys</taxon>
    </lineage>
</organism>
<feature type="compositionally biased region" description="Basic and acidic residues" evidence="1">
    <location>
        <begin position="10"/>
        <end position="23"/>
    </location>
</feature>
<accession>A0AA35LXF9</accession>
<evidence type="ECO:0000313" key="3">
    <source>
        <dbReference type="Proteomes" id="UP001160390"/>
    </source>
</evidence>
<protein>
    <submittedName>
        <fullName evidence="2">Uncharacterized protein</fullName>
    </submittedName>
</protein>
<dbReference type="AlphaFoldDB" id="A0AA35LXF9"/>
<dbReference type="EMBL" id="CABFNP030000754">
    <property type="protein sequence ID" value="CAI6084664.1"/>
    <property type="molecule type" value="Genomic_DNA"/>
</dbReference>
<reference evidence="2" key="1">
    <citation type="submission" date="2023-01" db="EMBL/GenBank/DDBJ databases">
        <authorList>
            <person name="Piombo E."/>
        </authorList>
    </citation>
    <scope>NUCLEOTIDE SEQUENCE</scope>
</reference>
<keyword evidence="3" id="KW-1185">Reference proteome</keyword>
<gene>
    <name evidence="2" type="ORF">CCHLO57077_00004965</name>
</gene>
<sequence>MRINQVAGRVDQRRDGPSEKKEMQMQNAQVKCGGRTCHSGDIGRRDQAGATVNRLPSIVPGHAERQGYMGEKRTWRILLGRTAMPRDGTNLLAAAHSHRHPGLTWLQVTSTRLQDRARGSAPACPIALHPVHVLARCQVTTREGKRVITVNGAIPTAYVRCGGRSSTSPTRLADTKAAWRWIGLGQTRLQPPFTFEMIYPRRIPWVQPMAKKLLQRLRGSETPQPRR</sequence>
<name>A0AA35LXF9_9HYPO</name>
<feature type="region of interest" description="Disordered" evidence="1">
    <location>
        <begin position="1"/>
        <end position="23"/>
    </location>
</feature>
<dbReference type="Proteomes" id="UP001160390">
    <property type="component" value="Unassembled WGS sequence"/>
</dbReference>
<evidence type="ECO:0000256" key="1">
    <source>
        <dbReference type="SAM" id="MobiDB-lite"/>
    </source>
</evidence>
<proteinExistence type="predicted"/>
<evidence type="ECO:0000313" key="2">
    <source>
        <dbReference type="EMBL" id="CAI6084664.1"/>
    </source>
</evidence>